<dbReference type="PANTHER" id="PTHR34001">
    <property type="entry name" value="BLL7405 PROTEIN"/>
    <property type="match status" value="1"/>
</dbReference>
<evidence type="ECO:0000256" key="4">
    <source>
        <dbReference type="ARBA" id="ARBA00023237"/>
    </source>
</evidence>
<dbReference type="EMBL" id="CP076136">
    <property type="protein sequence ID" value="QWG21150.1"/>
    <property type="molecule type" value="Genomic_DNA"/>
</dbReference>
<dbReference type="Proteomes" id="UP000676951">
    <property type="component" value="Chromosome"/>
</dbReference>
<comment type="similarity">
    <text evidence="5">Belongs to the Omp25/RopB family.</text>
</comment>
<evidence type="ECO:0000313" key="8">
    <source>
        <dbReference type="EMBL" id="QWG21150.1"/>
    </source>
</evidence>
<dbReference type="AlphaFoldDB" id="A0A975RUY0"/>
<dbReference type="Pfam" id="PF13505">
    <property type="entry name" value="OMP_b-brl"/>
    <property type="match status" value="1"/>
</dbReference>
<dbReference type="InterPro" id="IPR051692">
    <property type="entry name" value="OMP-like"/>
</dbReference>
<dbReference type="InterPro" id="IPR011250">
    <property type="entry name" value="OMP/PagP_B-barrel"/>
</dbReference>
<evidence type="ECO:0000256" key="2">
    <source>
        <dbReference type="ARBA" id="ARBA00022729"/>
    </source>
</evidence>
<keyword evidence="4" id="KW-0998">Cell outer membrane</keyword>
<evidence type="ECO:0000256" key="1">
    <source>
        <dbReference type="ARBA" id="ARBA00004442"/>
    </source>
</evidence>
<evidence type="ECO:0000313" key="9">
    <source>
        <dbReference type="Proteomes" id="UP000676951"/>
    </source>
</evidence>
<dbReference type="GO" id="GO:0009279">
    <property type="term" value="C:cell outer membrane"/>
    <property type="evidence" value="ECO:0007669"/>
    <property type="project" value="UniProtKB-SubCell"/>
</dbReference>
<evidence type="ECO:0000256" key="5">
    <source>
        <dbReference type="ARBA" id="ARBA00038306"/>
    </source>
</evidence>
<dbReference type="SUPFAM" id="SSF56925">
    <property type="entry name" value="OMPA-like"/>
    <property type="match status" value="1"/>
</dbReference>
<feature type="chain" id="PRO_5037563674" evidence="6">
    <location>
        <begin position="23"/>
        <end position="252"/>
    </location>
</feature>
<reference evidence="8 9" key="1">
    <citation type="submission" date="2021-06" db="EMBL/GenBank/DDBJ databases">
        <title>Bradyrhizobium sp. S2-11-4 Genome sequencing.</title>
        <authorList>
            <person name="Jin L."/>
        </authorList>
    </citation>
    <scope>NUCLEOTIDE SEQUENCE [LARGE SCALE GENOMIC DNA]</scope>
    <source>
        <strain evidence="8 9">S2-11-4</strain>
    </source>
</reference>
<keyword evidence="3" id="KW-0472">Membrane</keyword>
<dbReference type="RefSeq" id="WP_215601874.1">
    <property type="nucleotide sequence ID" value="NZ_CP076136.1"/>
</dbReference>
<feature type="domain" description="Outer membrane protein beta-barrel" evidence="7">
    <location>
        <begin position="14"/>
        <end position="219"/>
    </location>
</feature>
<organism evidence="8 9">
    <name type="scientific">Bradyrhizobium sediminis</name>
    <dbReference type="NCBI Taxonomy" id="2840469"/>
    <lineage>
        <taxon>Bacteria</taxon>
        <taxon>Pseudomonadati</taxon>
        <taxon>Pseudomonadota</taxon>
        <taxon>Alphaproteobacteria</taxon>
        <taxon>Hyphomicrobiales</taxon>
        <taxon>Nitrobacteraceae</taxon>
        <taxon>Bradyrhizobium</taxon>
    </lineage>
</organism>
<dbReference type="InterPro" id="IPR006315">
    <property type="entry name" value="OM_autotransptr_brl_dom"/>
</dbReference>
<gene>
    <name evidence="8" type="ORF">KMZ93_13910</name>
</gene>
<comment type="subcellular location">
    <subcellularLocation>
        <location evidence="1">Cell outer membrane</location>
    </subcellularLocation>
</comment>
<protein>
    <submittedName>
        <fullName evidence="8">Porin family protein</fullName>
    </submittedName>
</protein>
<accession>A0A975RUY0</accession>
<sequence>MKKILLGTVGLVALSLSAPASAADLAARPYAKAPPMIAAVYDWSGFYIGVNGGGGWSHKCWDFSGQANARLATNVAEGCHDASGGTVGGQIGYRWQAASWVFGLEAQGNWADLTGSNVSLFFPTITNETKVEAFGLFTGQVGYAFSNALLYVKGGAAVVSDKYSYYPTATGIVNGTASETRWGGVIGVGFEYGFAPNWSVGIEYDHAFMGGRDITFNQITPVASPVDRIGQDLDIVTARINYRWGGPVVAKY</sequence>
<name>A0A975RUY0_9BRAD</name>
<evidence type="ECO:0000256" key="3">
    <source>
        <dbReference type="ARBA" id="ARBA00023136"/>
    </source>
</evidence>
<feature type="signal peptide" evidence="6">
    <location>
        <begin position="1"/>
        <end position="22"/>
    </location>
</feature>
<dbReference type="PANTHER" id="PTHR34001:SF3">
    <property type="entry name" value="BLL7405 PROTEIN"/>
    <property type="match status" value="1"/>
</dbReference>
<evidence type="ECO:0000256" key="6">
    <source>
        <dbReference type="SAM" id="SignalP"/>
    </source>
</evidence>
<dbReference type="InterPro" id="IPR027385">
    <property type="entry name" value="Beta-barrel_OMP"/>
</dbReference>
<keyword evidence="2 6" id="KW-0732">Signal</keyword>
<dbReference type="Gene3D" id="2.40.160.20">
    <property type="match status" value="1"/>
</dbReference>
<evidence type="ECO:0000259" key="7">
    <source>
        <dbReference type="Pfam" id="PF13505"/>
    </source>
</evidence>
<dbReference type="NCBIfam" id="TIGR01414">
    <property type="entry name" value="autotrans_barl"/>
    <property type="match status" value="1"/>
</dbReference>
<proteinExistence type="inferred from homology"/>
<keyword evidence="9" id="KW-1185">Reference proteome</keyword>